<dbReference type="PRINTS" id="PR00398">
    <property type="entry name" value="STRDHORMONER"/>
</dbReference>
<keyword evidence="9 11" id="KW-0675">Receptor</keyword>
<name>A0A8C2HNW8_CYPCA</name>
<dbReference type="InterPro" id="IPR000536">
    <property type="entry name" value="Nucl_hrmn_rcpt_lig-bd"/>
</dbReference>
<dbReference type="GO" id="GO:0000978">
    <property type="term" value="F:RNA polymerase II cis-regulatory region sequence-specific DNA binding"/>
    <property type="evidence" value="ECO:0007669"/>
    <property type="project" value="TreeGrafter"/>
</dbReference>
<evidence type="ECO:0000313" key="16">
    <source>
        <dbReference type="Proteomes" id="UP000694701"/>
    </source>
</evidence>
<dbReference type="PANTHER" id="PTHR45805">
    <property type="entry name" value="NUCLEAR HORMONE RECEPTOR HR3-RELATED"/>
    <property type="match status" value="1"/>
</dbReference>
<comment type="similarity">
    <text evidence="11">Belongs to the nuclear hormone receptor family.</text>
</comment>
<dbReference type="Pfam" id="PF00105">
    <property type="entry name" value="zf-C4"/>
    <property type="match status" value="1"/>
</dbReference>
<evidence type="ECO:0000256" key="8">
    <source>
        <dbReference type="ARBA" id="ARBA00023163"/>
    </source>
</evidence>
<accession>A0A8C2HNW8</accession>
<keyword evidence="8 11" id="KW-0804">Transcription</keyword>
<dbReference type="InterPro" id="IPR001723">
    <property type="entry name" value="Nuclear_hrmn_rcpt"/>
</dbReference>
<dbReference type="Gene3D" id="1.10.565.10">
    <property type="entry name" value="Retinoid X Receptor"/>
    <property type="match status" value="1"/>
</dbReference>
<dbReference type="SMART" id="SM00399">
    <property type="entry name" value="ZnF_C4"/>
    <property type="match status" value="1"/>
</dbReference>
<dbReference type="Ensembl" id="ENSCCRT00020062774.1">
    <property type="protein sequence ID" value="ENSCCRP00020056934.1"/>
    <property type="gene ID" value="ENSCCRG00020027037.1"/>
</dbReference>
<evidence type="ECO:0000256" key="11">
    <source>
        <dbReference type="RuleBase" id="RU004334"/>
    </source>
</evidence>
<dbReference type="Proteomes" id="UP000694701">
    <property type="component" value="Unplaced"/>
</dbReference>
<evidence type="ECO:0000259" key="13">
    <source>
        <dbReference type="PROSITE" id="PS51030"/>
    </source>
</evidence>
<evidence type="ECO:0000256" key="9">
    <source>
        <dbReference type="ARBA" id="ARBA00023170"/>
    </source>
</evidence>
<keyword evidence="6 11" id="KW-0805">Transcription regulation</keyword>
<keyword evidence="2" id="KW-0217">Developmental protein</keyword>
<feature type="region of interest" description="Disordered" evidence="12">
    <location>
        <begin position="98"/>
        <end position="119"/>
    </location>
</feature>
<dbReference type="Gene3D" id="3.30.50.10">
    <property type="entry name" value="Erythroid Transcription Factor GATA-1, subunit A"/>
    <property type="match status" value="1"/>
</dbReference>
<feature type="domain" description="NR LBD" evidence="14">
    <location>
        <begin position="188"/>
        <end position="426"/>
    </location>
</feature>
<feature type="compositionally biased region" description="Low complexity" evidence="12">
    <location>
        <begin position="134"/>
        <end position="146"/>
    </location>
</feature>
<comment type="subcellular location">
    <subcellularLocation>
        <location evidence="1 11">Nucleus</location>
    </subcellularLocation>
</comment>
<evidence type="ECO:0000256" key="1">
    <source>
        <dbReference type="ARBA" id="ARBA00004123"/>
    </source>
</evidence>
<feature type="compositionally biased region" description="Basic and acidic residues" evidence="12">
    <location>
        <begin position="98"/>
        <end position="110"/>
    </location>
</feature>
<evidence type="ECO:0000259" key="14">
    <source>
        <dbReference type="PROSITE" id="PS51843"/>
    </source>
</evidence>
<dbReference type="GO" id="GO:0008270">
    <property type="term" value="F:zinc ion binding"/>
    <property type="evidence" value="ECO:0007669"/>
    <property type="project" value="UniProtKB-KW"/>
</dbReference>
<evidence type="ECO:0000256" key="6">
    <source>
        <dbReference type="ARBA" id="ARBA00023015"/>
    </source>
</evidence>
<keyword evidence="4 11" id="KW-0863">Zinc-finger</keyword>
<dbReference type="InterPro" id="IPR013088">
    <property type="entry name" value="Znf_NHR/GATA"/>
</dbReference>
<dbReference type="PANTHER" id="PTHR45805:SF7">
    <property type="entry name" value="NUCLEAR RECEPTOR ROR-BETA-LIKE"/>
    <property type="match status" value="1"/>
</dbReference>
<dbReference type="InterPro" id="IPR035500">
    <property type="entry name" value="NHR-like_dom_sf"/>
</dbReference>
<keyword evidence="3 11" id="KW-0479">Metal-binding</keyword>
<proteinExistence type="inferred from homology"/>
<evidence type="ECO:0000256" key="4">
    <source>
        <dbReference type="ARBA" id="ARBA00022771"/>
    </source>
</evidence>
<dbReference type="CDD" id="cd06968">
    <property type="entry name" value="NR_DBD_ROR"/>
    <property type="match status" value="1"/>
</dbReference>
<evidence type="ECO:0000256" key="10">
    <source>
        <dbReference type="ARBA" id="ARBA00023242"/>
    </source>
</evidence>
<dbReference type="GO" id="GO:0005634">
    <property type="term" value="C:nucleus"/>
    <property type="evidence" value="ECO:0007669"/>
    <property type="project" value="UniProtKB-SubCell"/>
</dbReference>
<protein>
    <submittedName>
        <fullName evidence="15">RAR-related orphan receptor C a</fullName>
    </submittedName>
</protein>
<keyword evidence="7 11" id="KW-0238">DNA-binding</keyword>
<evidence type="ECO:0000256" key="12">
    <source>
        <dbReference type="SAM" id="MobiDB-lite"/>
    </source>
</evidence>
<dbReference type="Pfam" id="PF00104">
    <property type="entry name" value="Hormone_recep"/>
    <property type="match status" value="1"/>
</dbReference>
<evidence type="ECO:0000256" key="5">
    <source>
        <dbReference type="ARBA" id="ARBA00022833"/>
    </source>
</evidence>
<dbReference type="GO" id="GO:0004879">
    <property type="term" value="F:nuclear receptor activity"/>
    <property type="evidence" value="ECO:0007669"/>
    <property type="project" value="InterPro"/>
</dbReference>
<reference evidence="15" key="1">
    <citation type="submission" date="2025-08" db="UniProtKB">
        <authorList>
            <consortium name="Ensembl"/>
        </authorList>
    </citation>
    <scope>IDENTIFICATION</scope>
</reference>
<evidence type="ECO:0000256" key="7">
    <source>
        <dbReference type="ARBA" id="ARBA00023125"/>
    </source>
</evidence>
<keyword evidence="5 11" id="KW-0862">Zinc</keyword>
<dbReference type="SUPFAM" id="SSF57716">
    <property type="entry name" value="Glucocorticoid receptor-like (DNA-binding domain)"/>
    <property type="match status" value="1"/>
</dbReference>
<dbReference type="AlphaFoldDB" id="A0A8C2HNW8"/>
<evidence type="ECO:0000256" key="2">
    <source>
        <dbReference type="ARBA" id="ARBA00022473"/>
    </source>
</evidence>
<feature type="region of interest" description="Disordered" evidence="12">
    <location>
        <begin position="134"/>
        <end position="155"/>
    </location>
</feature>
<dbReference type="PRINTS" id="PR01293">
    <property type="entry name" value="RORNUCRECPTR"/>
</dbReference>
<dbReference type="PROSITE" id="PS51843">
    <property type="entry name" value="NR_LBD"/>
    <property type="match status" value="1"/>
</dbReference>
<evidence type="ECO:0000313" key="15">
    <source>
        <dbReference type="Ensembl" id="ENSCCRP00020056934.1"/>
    </source>
</evidence>
<dbReference type="FunFam" id="3.30.50.10:FF:000003">
    <property type="entry name" value="Nuclear orphan receptor ROR-beta"/>
    <property type="match status" value="1"/>
</dbReference>
<organism evidence="15 16">
    <name type="scientific">Cyprinus carpio</name>
    <name type="common">Common carp</name>
    <dbReference type="NCBI Taxonomy" id="7962"/>
    <lineage>
        <taxon>Eukaryota</taxon>
        <taxon>Metazoa</taxon>
        <taxon>Chordata</taxon>
        <taxon>Craniata</taxon>
        <taxon>Vertebrata</taxon>
        <taxon>Euteleostomi</taxon>
        <taxon>Actinopterygii</taxon>
        <taxon>Neopterygii</taxon>
        <taxon>Teleostei</taxon>
        <taxon>Ostariophysi</taxon>
        <taxon>Cypriniformes</taxon>
        <taxon>Cyprinidae</taxon>
        <taxon>Cyprininae</taxon>
        <taxon>Cyprinus</taxon>
    </lineage>
</organism>
<dbReference type="InterPro" id="IPR001628">
    <property type="entry name" value="Znf_hrmn_rcpt"/>
</dbReference>
<dbReference type="PROSITE" id="PS51030">
    <property type="entry name" value="NUCLEAR_REC_DBD_2"/>
    <property type="match status" value="1"/>
</dbReference>
<dbReference type="SMART" id="SM00430">
    <property type="entry name" value="HOLI"/>
    <property type="match status" value="1"/>
</dbReference>
<dbReference type="PRINTS" id="PR00047">
    <property type="entry name" value="STROIDFINGER"/>
</dbReference>
<dbReference type="SUPFAM" id="SSF48508">
    <property type="entry name" value="Nuclear receptor ligand-binding domain"/>
    <property type="match status" value="1"/>
</dbReference>
<sequence>MFQTFLPLLAQIEVIPCKICGDKSSGIHYGVITCEGCKGFFRRSQQNNAMYSCSRQRNCLIDRTNRNRCQHCRLQKCLALGMSRDAVKFGRMSKKQRDSLYAEVQKHQQSQERAGGNGIPGHEAADYCSLELLGGSSGSSSSSQSSPEPNRQEFSDTTHIKHEYQTLHETGLYTHSLLNPPEGCSLMEIERITQNVVKSHIETSQYSTEELKRFAWTLYTPEEIRVYQNKSTEMMWQQCAVYITNAIQYVVEFAKRISGFMDLCQNDQIILLKAGCLDVLLIRMCRAYNPINNTLLFDGKFASPQLFKALGCDDLVGAVFEMAKTLSRLQLSEEEMALFTATVLLSPDRPWLTDAQKVQKLQEKVYVALQHCLHKSGAPEEKLAKMVSKLPMMKSICNLHIDKLEFFHLLHPETAYNFPALYREVFCSEISFPDSTEG</sequence>
<evidence type="ECO:0000256" key="3">
    <source>
        <dbReference type="ARBA" id="ARBA00022723"/>
    </source>
</evidence>
<keyword evidence="10 11" id="KW-0539">Nucleus</keyword>
<gene>
    <name evidence="15" type="primary">LOC109053270</name>
</gene>
<dbReference type="InterPro" id="IPR044101">
    <property type="entry name" value="NR_DBD_ROR"/>
</dbReference>
<dbReference type="PROSITE" id="PS00031">
    <property type="entry name" value="NUCLEAR_REC_DBD_1"/>
    <property type="match status" value="1"/>
</dbReference>
<dbReference type="InterPro" id="IPR003079">
    <property type="entry name" value="ROR_rcpt"/>
</dbReference>
<feature type="domain" description="Nuclear receptor" evidence="13">
    <location>
        <begin position="14"/>
        <end position="89"/>
    </location>
</feature>